<feature type="non-terminal residue" evidence="2">
    <location>
        <position position="69"/>
    </location>
</feature>
<proteinExistence type="predicted"/>
<gene>
    <name evidence="2" type="ORF">HELGO_WM39650</name>
</gene>
<sequence length="69" mass="7621">MARRVKYQRTQLGTKLKDEYMKKIKLSLAVLAVSVLFAPQAQAREFADIYTECGLGSMIAPTNTTVAAI</sequence>
<protein>
    <submittedName>
        <fullName evidence="2">Uncharacterized protein</fullName>
    </submittedName>
</protein>
<dbReference type="EMBL" id="CACVAR010000191">
    <property type="protein sequence ID" value="CAA6809538.1"/>
    <property type="molecule type" value="Genomic_DNA"/>
</dbReference>
<name>A0A6S6SHG5_9BACT</name>
<evidence type="ECO:0000313" key="2">
    <source>
        <dbReference type="EMBL" id="CAA6809538.1"/>
    </source>
</evidence>
<keyword evidence="1" id="KW-0732">Signal</keyword>
<reference evidence="2" key="1">
    <citation type="submission" date="2020-01" db="EMBL/GenBank/DDBJ databases">
        <authorList>
            <person name="Meier V. D."/>
            <person name="Meier V D."/>
        </authorList>
    </citation>
    <scope>NUCLEOTIDE SEQUENCE</scope>
    <source>
        <strain evidence="2">HLG_WM_MAG_03</strain>
    </source>
</reference>
<feature type="signal peptide" evidence="1">
    <location>
        <begin position="1"/>
        <end position="43"/>
    </location>
</feature>
<feature type="chain" id="PRO_5028296757" evidence="1">
    <location>
        <begin position="44"/>
        <end position="69"/>
    </location>
</feature>
<accession>A0A6S6SHG5</accession>
<organism evidence="2">
    <name type="scientific">uncultured Sulfurovum sp</name>
    <dbReference type="NCBI Taxonomy" id="269237"/>
    <lineage>
        <taxon>Bacteria</taxon>
        <taxon>Pseudomonadati</taxon>
        <taxon>Campylobacterota</taxon>
        <taxon>Epsilonproteobacteria</taxon>
        <taxon>Campylobacterales</taxon>
        <taxon>Sulfurovaceae</taxon>
        <taxon>Sulfurovum</taxon>
        <taxon>environmental samples</taxon>
    </lineage>
</organism>
<dbReference type="AlphaFoldDB" id="A0A6S6SHG5"/>
<evidence type="ECO:0000256" key="1">
    <source>
        <dbReference type="SAM" id="SignalP"/>
    </source>
</evidence>